<name>A0ABY8VRH3_9CORY</name>
<evidence type="ECO:0000256" key="1">
    <source>
        <dbReference type="SAM" id="MobiDB-lite"/>
    </source>
</evidence>
<evidence type="ECO:0000313" key="4">
    <source>
        <dbReference type="Proteomes" id="UP001238805"/>
    </source>
</evidence>
<keyword evidence="2" id="KW-1133">Transmembrane helix</keyword>
<evidence type="ECO:0008006" key="5">
    <source>
        <dbReference type="Google" id="ProtNLM"/>
    </source>
</evidence>
<proteinExistence type="predicted"/>
<feature type="transmembrane region" description="Helical" evidence="2">
    <location>
        <begin position="35"/>
        <end position="55"/>
    </location>
</feature>
<protein>
    <recommendedName>
        <fullName evidence="5">Tellurium resistance protein TerC</fullName>
    </recommendedName>
</protein>
<keyword evidence="2" id="KW-0472">Membrane</keyword>
<organism evidence="3 4">
    <name type="scientific">Corynebacterium suedekumii</name>
    <dbReference type="NCBI Taxonomy" id="3049801"/>
    <lineage>
        <taxon>Bacteria</taxon>
        <taxon>Bacillati</taxon>
        <taxon>Actinomycetota</taxon>
        <taxon>Actinomycetes</taxon>
        <taxon>Mycobacteriales</taxon>
        <taxon>Corynebacteriaceae</taxon>
        <taxon>Corynebacterium</taxon>
    </lineage>
</organism>
<dbReference type="EMBL" id="CP126970">
    <property type="protein sequence ID" value="WIM71243.1"/>
    <property type="molecule type" value="Genomic_DNA"/>
</dbReference>
<dbReference type="Proteomes" id="UP001238805">
    <property type="component" value="Chromosome"/>
</dbReference>
<sequence>MPSMFPGMYADPNDPNRRPRTPAGDPDTWPASLRWSYWLSVAAAIVMVLAGLVMLTENPQAASDANPGAGRDLIEAFRGNLRFVGIANIITGLLIAALAAQLRSGSRLSRRILLVVIALAVFLNVVAFAIQVGGLAMILIVILLALAAFLMFRPDANHYVAYKTDAEH</sequence>
<evidence type="ECO:0000256" key="2">
    <source>
        <dbReference type="SAM" id="Phobius"/>
    </source>
</evidence>
<dbReference type="RefSeq" id="WP_284875815.1">
    <property type="nucleotide sequence ID" value="NZ_CP126970.1"/>
</dbReference>
<keyword evidence="4" id="KW-1185">Reference proteome</keyword>
<feature type="region of interest" description="Disordered" evidence="1">
    <location>
        <begin position="1"/>
        <end position="25"/>
    </location>
</feature>
<gene>
    <name evidence="3" type="ORF">QP029_05510</name>
</gene>
<accession>A0ABY8VRH3</accession>
<feature type="transmembrane region" description="Helical" evidence="2">
    <location>
        <begin position="136"/>
        <end position="152"/>
    </location>
</feature>
<feature type="transmembrane region" description="Helical" evidence="2">
    <location>
        <begin position="112"/>
        <end position="130"/>
    </location>
</feature>
<keyword evidence="2" id="KW-0812">Transmembrane</keyword>
<feature type="transmembrane region" description="Helical" evidence="2">
    <location>
        <begin position="81"/>
        <end position="100"/>
    </location>
</feature>
<evidence type="ECO:0000313" key="3">
    <source>
        <dbReference type="EMBL" id="WIM71243.1"/>
    </source>
</evidence>
<reference evidence="3 4" key="1">
    <citation type="submission" date="2023-05" db="EMBL/GenBank/DDBJ databases">
        <title>Corynebacterium suedekumii sp. nov. and Corynebacterium breve sp. nov. isolated from raw cow's milk.</title>
        <authorList>
            <person name="Baer M.K."/>
            <person name="Mehl L."/>
            <person name="Hellmuth R."/>
            <person name="Marke G."/>
            <person name="Lipski A."/>
        </authorList>
    </citation>
    <scope>NUCLEOTIDE SEQUENCE [LARGE SCALE GENOMIC DNA]</scope>
    <source>
        <strain evidence="3 4">LM112</strain>
    </source>
</reference>